<evidence type="ECO:0000313" key="3">
    <source>
        <dbReference type="Proteomes" id="UP000250235"/>
    </source>
</evidence>
<evidence type="ECO:0000256" key="1">
    <source>
        <dbReference type="SAM" id="MobiDB-lite"/>
    </source>
</evidence>
<dbReference type="AlphaFoldDB" id="A0A2Z6ZZ56"/>
<proteinExistence type="predicted"/>
<keyword evidence="3" id="KW-1185">Reference proteome</keyword>
<feature type="compositionally biased region" description="Basic and acidic residues" evidence="1">
    <location>
        <begin position="29"/>
        <end position="46"/>
    </location>
</feature>
<organism evidence="2 3">
    <name type="scientific">Dorcoceras hygrometricum</name>
    <dbReference type="NCBI Taxonomy" id="472368"/>
    <lineage>
        <taxon>Eukaryota</taxon>
        <taxon>Viridiplantae</taxon>
        <taxon>Streptophyta</taxon>
        <taxon>Embryophyta</taxon>
        <taxon>Tracheophyta</taxon>
        <taxon>Spermatophyta</taxon>
        <taxon>Magnoliopsida</taxon>
        <taxon>eudicotyledons</taxon>
        <taxon>Gunneridae</taxon>
        <taxon>Pentapetalae</taxon>
        <taxon>asterids</taxon>
        <taxon>lamiids</taxon>
        <taxon>Lamiales</taxon>
        <taxon>Gesneriaceae</taxon>
        <taxon>Didymocarpoideae</taxon>
        <taxon>Trichosporeae</taxon>
        <taxon>Loxocarpinae</taxon>
        <taxon>Dorcoceras</taxon>
    </lineage>
</organism>
<feature type="compositionally biased region" description="Basic residues" evidence="1">
    <location>
        <begin position="47"/>
        <end position="56"/>
    </location>
</feature>
<dbReference type="EMBL" id="KV020338">
    <property type="protein sequence ID" value="KZV14608.1"/>
    <property type="molecule type" value="Genomic_DNA"/>
</dbReference>
<accession>A0A2Z6ZZ56</accession>
<reference evidence="2 3" key="1">
    <citation type="journal article" date="2015" name="Proc. Natl. Acad. Sci. U.S.A.">
        <title>The resurrection genome of Boea hygrometrica: A blueprint for survival of dehydration.</title>
        <authorList>
            <person name="Xiao L."/>
            <person name="Yang G."/>
            <person name="Zhang L."/>
            <person name="Yang X."/>
            <person name="Zhao S."/>
            <person name="Ji Z."/>
            <person name="Zhou Q."/>
            <person name="Hu M."/>
            <person name="Wang Y."/>
            <person name="Chen M."/>
            <person name="Xu Y."/>
            <person name="Jin H."/>
            <person name="Xiao X."/>
            <person name="Hu G."/>
            <person name="Bao F."/>
            <person name="Hu Y."/>
            <person name="Wan P."/>
            <person name="Li L."/>
            <person name="Deng X."/>
            <person name="Kuang T."/>
            <person name="Xiang C."/>
            <person name="Zhu J.K."/>
            <person name="Oliver M.J."/>
            <person name="He Y."/>
        </authorList>
    </citation>
    <scope>NUCLEOTIDE SEQUENCE [LARGE SCALE GENOMIC DNA]</scope>
    <source>
        <strain evidence="3">cv. XS01</strain>
    </source>
</reference>
<gene>
    <name evidence="2" type="ORF">F511_42319</name>
</gene>
<dbReference type="Proteomes" id="UP000250235">
    <property type="component" value="Unassembled WGS sequence"/>
</dbReference>
<protein>
    <submittedName>
        <fullName evidence="2">Uncharacterized protein</fullName>
    </submittedName>
</protein>
<name>A0A2Z6ZZ56_9LAMI</name>
<evidence type="ECO:0000313" key="2">
    <source>
        <dbReference type="EMBL" id="KZV14608.1"/>
    </source>
</evidence>
<sequence length="88" mass="9878">MEAMVAFKLEKLTESKYEPSPLPPLAAEDGSKVEDMSPPHIHEKVPRGRLRSRGRARAGAGARARHTVVMGALRRTLHLAHTRHREEH</sequence>
<feature type="region of interest" description="Disordered" evidence="1">
    <location>
        <begin position="15"/>
        <end position="65"/>
    </location>
</feature>